<evidence type="ECO:0000256" key="6">
    <source>
        <dbReference type="ARBA" id="ARBA00023242"/>
    </source>
</evidence>
<keyword evidence="10" id="KW-1185">Reference proteome</keyword>
<sequence length="121" mass="14503">MFFVHMRYSYPNFFMTSRWMVFKNQNFAYYKVESLMHRMVGERLQMSFLDQREKKEEEKVNLSQLLEGKTKKASVRLFYEILVLKSTGLVDVQQEEAFSDIVVVKGPKWEEMGFCLGRHVK</sequence>
<dbReference type="PANTHER" id="PTHR12585">
    <property type="entry name" value="SCC1 / RAD21 FAMILY MEMBER"/>
    <property type="match status" value="1"/>
</dbReference>
<keyword evidence="4" id="KW-0498">Mitosis</keyword>
<comment type="similarity">
    <text evidence="2">Belongs to the rad21 family.</text>
</comment>
<accession>A0A5B6U8K3</accession>
<evidence type="ECO:0000256" key="1">
    <source>
        <dbReference type="ARBA" id="ARBA00004123"/>
    </source>
</evidence>
<keyword evidence="3" id="KW-0132">Cell division</keyword>
<keyword evidence="4" id="KW-0131">Cell cycle</keyword>
<evidence type="ECO:0000256" key="7">
    <source>
        <dbReference type="ARBA" id="ARBA00064543"/>
    </source>
</evidence>
<dbReference type="GO" id="GO:0005634">
    <property type="term" value="C:nucleus"/>
    <property type="evidence" value="ECO:0007669"/>
    <property type="project" value="UniProtKB-SubCell"/>
</dbReference>
<dbReference type="Gene3D" id="1.10.10.580">
    <property type="entry name" value="Structural maintenance of chromosome 1. Chain E"/>
    <property type="match status" value="1"/>
</dbReference>
<dbReference type="GO" id="GO:0007062">
    <property type="term" value="P:sister chromatid cohesion"/>
    <property type="evidence" value="ECO:0007669"/>
    <property type="project" value="InterPro"/>
</dbReference>
<dbReference type="InterPro" id="IPR006909">
    <property type="entry name" value="Rad21/Rec8_C_eu"/>
</dbReference>
<gene>
    <name evidence="9" type="ORF">EPI10_010178</name>
</gene>
<comment type="subcellular location">
    <subcellularLocation>
        <location evidence="1">Nucleus</location>
    </subcellularLocation>
</comment>
<evidence type="ECO:0000256" key="2">
    <source>
        <dbReference type="ARBA" id="ARBA00009870"/>
    </source>
</evidence>
<dbReference type="OrthoDB" id="10071381at2759"/>
<evidence type="ECO:0000313" key="9">
    <source>
        <dbReference type="EMBL" id="KAA3454229.1"/>
    </source>
</evidence>
<dbReference type="FunFam" id="1.10.10.580:FF:000002">
    <property type="entry name" value="Sister chromatid cohesion 1 protein 4"/>
    <property type="match status" value="1"/>
</dbReference>
<keyword evidence="6" id="KW-0539">Nucleus</keyword>
<protein>
    <submittedName>
        <fullName evidence="9">Sister chromatid cohesion 1 protein 2 isoform X2</fullName>
    </submittedName>
</protein>
<evidence type="ECO:0000259" key="8">
    <source>
        <dbReference type="Pfam" id="PF04824"/>
    </source>
</evidence>
<keyword evidence="5" id="KW-0159">Chromosome partition</keyword>
<dbReference type="EMBL" id="SMMG02000013">
    <property type="protein sequence ID" value="KAA3454229.1"/>
    <property type="molecule type" value="Genomic_DNA"/>
</dbReference>
<dbReference type="GO" id="GO:0007059">
    <property type="term" value="P:chromosome segregation"/>
    <property type="evidence" value="ECO:0007669"/>
    <property type="project" value="UniProtKB-KW"/>
</dbReference>
<dbReference type="SUPFAM" id="SSF46785">
    <property type="entry name" value="Winged helix' DNA-binding domain"/>
    <property type="match status" value="1"/>
</dbReference>
<dbReference type="InterPro" id="IPR036390">
    <property type="entry name" value="WH_DNA-bd_sf"/>
</dbReference>
<dbReference type="GO" id="GO:0008278">
    <property type="term" value="C:cohesin complex"/>
    <property type="evidence" value="ECO:0007669"/>
    <property type="project" value="InterPro"/>
</dbReference>
<evidence type="ECO:0000313" key="10">
    <source>
        <dbReference type="Proteomes" id="UP000325315"/>
    </source>
</evidence>
<name>A0A5B6U8K3_9ROSI</name>
<dbReference type="InterPro" id="IPR039781">
    <property type="entry name" value="Rad21/Rec8-like"/>
</dbReference>
<dbReference type="GO" id="GO:0051301">
    <property type="term" value="P:cell division"/>
    <property type="evidence" value="ECO:0007669"/>
    <property type="project" value="UniProtKB-KW"/>
</dbReference>
<organism evidence="9 10">
    <name type="scientific">Gossypium australe</name>
    <dbReference type="NCBI Taxonomy" id="47621"/>
    <lineage>
        <taxon>Eukaryota</taxon>
        <taxon>Viridiplantae</taxon>
        <taxon>Streptophyta</taxon>
        <taxon>Embryophyta</taxon>
        <taxon>Tracheophyta</taxon>
        <taxon>Spermatophyta</taxon>
        <taxon>Magnoliopsida</taxon>
        <taxon>eudicotyledons</taxon>
        <taxon>Gunneridae</taxon>
        <taxon>Pentapetalae</taxon>
        <taxon>rosids</taxon>
        <taxon>malvids</taxon>
        <taxon>Malvales</taxon>
        <taxon>Malvaceae</taxon>
        <taxon>Malvoideae</taxon>
        <taxon>Gossypium</taxon>
    </lineage>
</organism>
<reference evidence="9" key="1">
    <citation type="submission" date="2019-08" db="EMBL/GenBank/DDBJ databases">
        <authorList>
            <person name="Liu F."/>
        </authorList>
    </citation>
    <scope>NUCLEOTIDE SEQUENCE [LARGE SCALE GENOMIC DNA]</scope>
    <source>
        <strain evidence="9">PA1801</strain>
        <tissue evidence="9">Leaf</tissue>
    </source>
</reference>
<evidence type="ECO:0000256" key="5">
    <source>
        <dbReference type="ARBA" id="ARBA00022829"/>
    </source>
</evidence>
<comment type="subunit">
    <text evidence="7">Component of the cohesin complex.</text>
</comment>
<dbReference type="Proteomes" id="UP000325315">
    <property type="component" value="Unassembled WGS sequence"/>
</dbReference>
<dbReference type="GO" id="GO:1990414">
    <property type="term" value="P:replication-born double-strand break repair via sister chromatid exchange"/>
    <property type="evidence" value="ECO:0007669"/>
    <property type="project" value="TreeGrafter"/>
</dbReference>
<dbReference type="AlphaFoldDB" id="A0A5B6U8K3"/>
<dbReference type="Pfam" id="PF04824">
    <property type="entry name" value="Rad21_Rec8"/>
    <property type="match status" value="1"/>
</dbReference>
<feature type="domain" description="Rad21/Rec8-like protein C-terminal eukaryotic" evidence="8">
    <location>
        <begin position="56"/>
        <end position="108"/>
    </location>
</feature>
<comment type="caution">
    <text evidence="9">The sequence shown here is derived from an EMBL/GenBank/DDBJ whole genome shotgun (WGS) entry which is preliminary data.</text>
</comment>
<dbReference type="PANTHER" id="PTHR12585:SF73">
    <property type="entry name" value="SISTER CHROMATID COHESION 1 PROTEIN 2"/>
    <property type="match status" value="1"/>
</dbReference>
<evidence type="ECO:0000256" key="4">
    <source>
        <dbReference type="ARBA" id="ARBA00022776"/>
    </source>
</evidence>
<proteinExistence type="inferred from homology"/>
<evidence type="ECO:0000256" key="3">
    <source>
        <dbReference type="ARBA" id="ARBA00022618"/>
    </source>
</evidence>
<dbReference type="InterPro" id="IPR023093">
    <property type="entry name" value="ScpA-like_C"/>
</dbReference>
<dbReference type="GO" id="GO:0003682">
    <property type="term" value="F:chromatin binding"/>
    <property type="evidence" value="ECO:0007669"/>
    <property type="project" value="TreeGrafter"/>
</dbReference>